<reference evidence="1" key="1">
    <citation type="submission" date="2019-08" db="EMBL/GenBank/DDBJ databases">
        <authorList>
            <person name="Kucharzyk K."/>
            <person name="Murdoch R.W."/>
            <person name="Higgins S."/>
            <person name="Loffler F."/>
        </authorList>
    </citation>
    <scope>NUCLEOTIDE SEQUENCE</scope>
</reference>
<protein>
    <submittedName>
        <fullName evidence="1">Uncharacterized protein</fullName>
    </submittedName>
</protein>
<dbReference type="EMBL" id="VSSQ01031273">
    <property type="protein sequence ID" value="MPM82095.1"/>
    <property type="molecule type" value="Genomic_DNA"/>
</dbReference>
<comment type="caution">
    <text evidence="1">The sequence shown here is derived from an EMBL/GenBank/DDBJ whole genome shotgun (WGS) entry which is preliminary data.</text>
</comment>
<name>A0A645CYZ3_9ZZZZ</name>
<organism evidence="1">
    <name type="scientific">bioreactor metagenome</name>
    <dbReference type="NCBI Taxonomy" id="1076179"/>
    <lineage>
        <taxon>unclassified sequences</taxon>
        <taxon>metagenomes</taxon>
        <taxon>ecological metagenomes</taxon>
    </lineage>
</organism>
<dbReference type="AlphaFoldDB" id="A0A645CYZ3"/>
<gene>
    <name evidence="1" type="ORF">SDC9_129153</name>
</gene>
<proteinExistence type="predicted"/>
<evidence type="ECO:0000313" key="1">
    <source>
        <dbReference type="EMBL" id="MPM82095.1"/>
    </source>
</evidence>
<accession>A0A645CYZ3</accession>
<sequence>MLDNIIAVMQAIETATGLRTAHYEAHKKSDRYIVWAEDGEGESLDADNHKEIQTITGTIDFFSKTENDVAIAQIQTVLNSFDDVAWSLNSVQYEDDTGYIHHEWVWQVIASG</sequence>